<dbReference type="GO" id="GO:0005096">
    <property type="term" value="F:GTPase activator activity"/>
    <property type="evidence" value="ECO:0007669"/>
    <property type="project" value="UniProtKB-KW"/>
</dbReference>
<dbReference type="InterPro" id="IPR031160">
    <property type="entry name" value="F_BAR_dom"/>
</dbReference>
<dbReference type="GO" id="GO:0005938">
    <property type="term" value="C:cell cortex"/>
    <property type="evidence" value="ECO:0007669"/>
    <property type="project" value="UniProtKB-ARBA"/>
</dbReference>
<evidence type="ECO:0000259" key="5">
    <source>
        <dbReference type="PROSITE" id="PS51741"/>
    </source>
</evidence>
<dbReference type="PANTHER" id="PTHR23176">
    <property type="entry name" value="RHO/RAC/CDC GTPASE-ACTIVATING PROTEIN"/>
    <property type="match status" value="1"/>
</dbReference>
<keyword evidence="7" id="KW-1185">Reference proteome</keyword>
<evidence type="ECO:0000256" key="2">
    <source>
        <dbReference type="PROSITE-ProRule" id="PRU01077"/>
    </source>
</evidence>
<proteinExistence type="predicted"/>
<dbReference type="KEGG" id="ttt:THITE_2112882"/>
<name>G2R0Y1_THETT</name>
<dbReference type="CDD" id="cd04398">
    <property type="entry name" value="RhoGAP_fRGD1"/>
    <property type="match status" value="1"/>
</dbReference>
<dbReference type="SUPFAM" id="SSF103657">
    <property type="entry name" value="BAR/IMD domain-like"/>
    <property type="match status" value="1"/>
</dbReference>
<dbReference type="eggNOG" id="KOG1450">
    <property type="taxonomic scope" value="Eukaryota"/>
</dbReference>
<dbReference type="Gene3D" id="1.10.555.10">
    <property type="entry name" value="Rho GTPase activation protein"/>
    <property type="match status" value="1"/>
</dbReference>
<evidence type="ECO:0000256" key="1">
    <source>
        <dbReference type="ARBA" id="ARBA00022468"/>
    </source>
</evidence>
<dbReference type="Pfam" id="PF00620">
    <property type="entry name" value="RhoGAP"/>
    <property type="match status" value="1"/>
</dbReference>
<evidence type="ECO:0000313" key="7">
    <source>
        <dbReference type="Proteomes" id="UP000008181"/>
    </source>
</evidence>
<feature type="domain" description="Rho-GAP" evidence="4">
    <location>
        <begin position="530"/>
        <end position="722"/>
    </location>
</feature>
<sequence length="726" mass="78547">MSSAETPAAPPDNGAATQPAATAPSHETKAQVQDVLTSEIGISVMLNRLKQSIASAKEFSLFLKKRAALEDEHANSLKKLCRASQDAMQRGEHRGGTFGRAYDDMMAVHERMADNGIQFAASLQQMSEDLTELALMADKSRKGWKQSGLAAEQRVAELEAAMRKSKAKYDALAEEYDRARTGDSAGRQSGKMFGFKGHKSGAQHEEDLLRKAQAADQDYQAKVQVAAAERSELETKTRPETVQALQDIVRECDSGLALQMQKFASLNEKLVLSNGLCISPLKPGSEARSLRDTVLAIDNDKDLNDYLSSQHPKLSPRTGLPKYERNPLLEASHRAPAVTHNAHQQQQQQPAQSAIQSQPPPSGIFQNARSSTFSDPAAPPPSQGSLGHSYGQSSGSIPLFGGPPRPSSQSQHERSFSQGNAVSQASSGLNQQYRGPGTQPQQQGPGPNSRFNGPYSSAASQGPPQLGALPFQSAQSQQPQQPPYGQLPSQQGSSGPNAGPPSPAMGPPQALRQSPPVAPQIAPPRPVFGVSLSKLYERDGLAVPMVVYQCIQAVDLYGLNVEGIYRLSGSVPHVNKLKNLFDTDSGSSNLDFRNPENFFHDVNSVAGLLKQFFRDLPDPLLTRENYSAFIEAAKHDDDIVRRDSLHAIINSLPDPNYATVRALTLHLHRVMENSATNRMSSQNLAIVFGPTLMGTAPGSNIADAGWQVRVIDTVLQNTYQIFDDDD</sequence>
<feature type="compositionally biased region" description="Low complexity" evidence="3">
    <location>
        <begin position="435"/>
        <end position="447"/>
    </location>
</feature>
<evidence type="ECO:0000313" key="6">
    <source>
        <dbReference type="EMBL" id="AEO65675.1"/>
    </source>
</evidence>
<dbReference type="PROSITE" id="PS51741">
    <property type="entry name" value="F_BAR"/>
    <property type="match status" value="1"/>
</dbReference>
<dbReference type="PANTHER" id="PTHR23176:SF136">
    <property type="entry name" value="RHO GTPASE ACTIVATOR (RGD1)"/>
    <property type="match status" value="1"/>
</dbReference>
<feature type="compositionally biased region" description="Polar residues" evidence="3">
    <location>
        <begin position="383"/>
        <end position="396"/>
    </location>
</feature>
<feature type="compositionally biased region" description="Polar residues" evidence="3">
    <location>
        <begin position="364"/>
        <end position="374"/>
    </location>
</feature>
<feature type="compositionally biased region" description="Low complexity" evidence="3">
    <location>
        <begin position="472"/>
        <end position="497"/>
    </location>
</feature>
<dbReference type="OrthoDB" id="437889at2759"/>
<dbReference type="SMART" id="SM00055">
    <property type="entry name" value="FCH"/>
    <property type="match status" value="1"/>
</dbReference>
<feature type="region of interest" description="Disordered" evidence="3">
    <location>
        <begin position="303"/>
        <end position="323"/>
    </location>
</feature>
<keyword evidence="1" id="KW-0343">GTPase activation</keyword>
<dbReference type="FunFam" id="1.20.1270.60:FF:000063">
    <property type="entry name" value="Rho GTPase activator"/>
    <property type="match status" value="1"/>
</dbReference>
<dbReference type="InterPro" id="IPR008936">
    <property type="entry name" value="Rho_GTPase_activation_prot"/>
</dbReference>
<gene>
    <name evidence="6" type="ORF">THITE_2112882</name>
</gene>
<dbReference type="Gene3D" id="1.20.1270.60">
    <property type="entry name" value="Arfaptin homology (AH) domain/BAR domain"/>
    <property type="match status" value="1"/>
</dbReference>
<dbReference type="Proteomes" id="UP000008181">
    <property type="component" value="Chromosome 2"/>
</dbReference>
<feature type="compositionally biased region" description="Polar residues" evidence="3">
    <location>
        <begin position="449"/>
        <end position="463"/>
    </location>
</feature>
<feature type="region of interest" description="Disordered" evidence="3">
    <location>
        <begin position="1"/>
        <end position="32"/>
    </location>
</feature>
<feature type="compositionally biased region" description="Polar residues" evidence="3">
    <location>
        <begin position="416"/>
        <end position="433"/>
    </location>
</feature>
<evidence type="ECO:0000259" key="4">
    <source>
        <dbReference type="PROSITE" id="PS50238"/>
    </source>
</evidence>
<protein>
    <recommendedName>
        <fullName evidence="8">Rho-GAP domain-containing protein</fullName>
    </recommendedName>
</protein>
<dbReference type="CDD" id="cd07652">
    <property type="entry name" value="F-BAR_Rgd1"/>
    <property type="match status" value="1"/>
</dbReference>
<dbReference type="EMBL" id="CP003010">
    <property type="protein sequence ID" value="AEO65675.1"/>
    <property type="molecule type" value="Genomic_DNA"/>
</dbReference>
<dbReference type="PROSITE" id="PS50238">
    <property type="entry name" value="RHOGAP"/>
    <property type="match status" value="1"/>
</dbReference>
<dbReference type="InterPro" id="IPR000198">
    <property type="entry name" value="RhoGAP_dom"/>
</dbReference>
<dbReference type="RefSeq" id="XP_003652011.1">
    <property type="nucleotide sequence ID" value="XM_003651963.1"/>
</dbReference>
<feature type="region of interest" description="Disordered" evidence="3">
    <location>
        <begin position="336"/>
        <end position="522"/>
    </location>
</feature>
<dbReference type="STRING" id="578455.G2R0Y1"/>
<dbReference type="InterPro" id="IPR027267">
    <property type="entry name" value="AH/BAR_dom_sf"/>
</dbReference>
<reference evidence="6 7" key="1">
    <citation type="journal article" date="2011" name="Nat. Biotechnol.">
        <title>Comparative genomic analysis of the thermophilic biomass-degrading fungi Myceliophthora thermophila and Thielavia terrestris.</title>
        <authorList>
            <person name="Berka R.M."/>
            <person name="Grigoriev I.V."/>
            <person name="Otillar R."/>
            <person name="Salamov A."/>
            <person name="Grimwood J."/>
            <person name="Reid I."/>
            <person name="Ishmael N."/>
            <person name="John T."/>
            <person name="Darmond C."/>
            <person name="Moisan M.-C."/>
            <person name="Henrissat B."/>
            <person name="Coutinho P.M."/>
            <person name="Lombard V."/>
            <person name="Natvig D.O."/>
            <person name="Lindquist E."/>
            <person name="Schmutz J."/>
            <person name="Lucas S."/>
            <person name="Harris P."/>
            <person name="Powlowski J."/>
            <person name="Bellemare A."/>
            <person name="Taylor D."/>
            <person name="Butler G."/>
            <person name="de Vries R.P."/>
            <person name="Allijn I.E."/>
            <person name="van den Brink J."/>
            <person name="Ushinsky S."/>
            <person name="Storms R."/>
            <person name="Powell A.J."/>
            <person name="Paulsen I.T."/>
            <person name="Elbourne L.D.H."/>
            <person name="Baker S.E."/>
            <person name="Magnuson J."/>
            <person name="LaBoissiere S."/>
            <person name="Clutterbuck A.J."/>
            <person name="Martinez D."/>
            <person name="Wogulis M."/>
            <person name="de Leon A.L."/>
            <person name="Rey M.W."/>
            <person name="Tsang A."/>
        </authorList>
    </citation>
    <scope>NUCLEOTIDE SEQUENCE [LARGE SCALE GENOMIC DNA]</scope>
    <source>
        <strain evidence="7">ATCC 38088 / NRRL 8126</strain>
    </source>
</reference>
<dbReference type="AlphaFoldDB" id="G2R0Y1"/>
<dbReference type="HOGENOM" id="CLU_010730_3_0_1"/>
<dbReference type="SUPFAM" id="SSF48350">
    <property type="entry name" value="GTPase activation domain, GAP"/>
    <property type="match status" value="1"/>
</dbReference>
<evidence type="ECO:0000256" key="3">
    <source>
        <dbReference type="SAM" id="MobiDB-lite"/>
    </source>
</evidence>
<dbReference type="InterPro" id="IPR001060">
    <property type="entry name" value="FCH_dom"/>
</dbReference>
<feature type="domain" description="F-BAR" evidence="5">
    <location>
        <begin position="30"/>
        <end position="302"/>
    </location>
</feature>
<organism evidence="6 7">
    <name type="scientific">Thermothielavioides terrestris (strain ATCC 38088 / NRRL 8126)</name>
    <name type="common">Thielavia terrestris</name>
    <dbReference type="NCBI Taxonomy" id="578455"/>
    <lineage>
        <taxon>Eukaryota</taxon>
        <taxon>Fungi</taxon>
        <taxon>Dikarya</taxon>
        <taxon>Ascomycota</taxon>
        <taxon>Pezizomycotina</taxon>
        <taxon>Sordariomycetes</taxon>
        <taxon>Sordariomycetidae</taxon>
        <taxon>Sordariales</taxon>
        <taxon>Chaetomiaceae</taxon>
        <taxon>Thermothielavioides</taxon>
        <taxon>Thermothielavioides terrestris</taxon>
    </lineage>
</organism>
<dbReference type="InterPro" id="IPR050729">
    <property type="entry name" value="Rho-GAP"/>
</dbReference>
<keyword evidence="2" id="KW-0175">Coiled coil</keyword>
<dbReference type="GO" id="GO:0007165">
    <property type="term" value="P:signal transduction"/>
    <property type="evidence" value="ECO:0007669"/>
    <property type="project" value="InterPro"/>
</dbReference>
<feature type="compositionally biased region" description="Low complexity" evidence="3">
    <location>
        <begin position="344"/>
        <end position="357"/>
    </location>
</feature>
<evidence type="ECO:0008006" key="8">
    <source>
        <dbReference type="Google" id="ProtNLM"/>
    </source>
</evidence>
<accession>G2R0Y1</accession>
<dbReference type="Pfam" id="PF00611">
    <property type="entry name" value="FCH"/>
    <property type="match status" value="1"/>
</dbReference>
<dbReference type="FunFam" id="1.10.555.10:FF:000041">
    <property type="entry name" value="Rho GTPase activator (Rgd1)"/>
    <property type="match status" value="1"/>
</dbReference>
<dbReference type="GeneID" id="11517932"/>
<dbReference type="SMART" id="SM00324">
    <property type="entry name" value="RhoGAP"/>
    <property type="match status" value="1"/>
</dbReference>